<reference evidence="2 3" key="1">
    <citation type="submission" date="2024-09" db="EMBL/GenBank/DDBJ databases">
        <authorList>
            <person name="Sun Q."/>
            <person name="Mori K."/>
        </authorList>
    </citation>
    <scope>NUCLEOTIDE SEQUENCE [LARGE SCALE GENOMIC DNA]</scope>
    <source>
        <strain evidence="2 3">TBRC 1432</strain>
    </source>
</reference>
<dbReference type="EMBL" id="JBHLUD010000001">
    <property type="protein sequence ID" value="MFC0540316.1"/>
    <property type="molecule type" value="Genomic_DNA"/>
</dbReference>
<evidence type="ECO:0000313" key="2">
    <source>
        <dbReference type="EMBL" id="MFC0540316.1"/>
    </source>
</evidence>
<keyword evidence="3" id="KW-1185">Reference proteome</keyword>
<dbReference type="Proteomes" id="UP001589810">
    <property type="component" value="Unassembled WGS sequence"/>
</dbReference>
<keyword evidence="1" id="KW-0732">Signal</keyword>
<proteinExistence type="predicted"/>
<feature type="chain" id="PRO_5046633769" description="Secreted protein" evidence="1">
    <location>
        <begin position="30"/>
        <end position="102"/>
    </location>
</feature>
<evidence type="ECO:0000313" key="3">
    <source>
        <dbReference type="Proteomes" id="UP001589810"/>
    </source>
</evidence>
<gene>
    <name evidence="2" type="ORF">ACFFH7_02435</name>
</gene>
<accession>A0ABV6MK59</accession>
<comment type="caution">
    <text evidence="2">The sequence shown here is derived from an EMBL/GenBank/DDBJ whole genome shotgun (WGS) entry which is preliminary data.</text>
</comment>
<feature type="signal peptide" evidence="1">
    <location>
        <begin position="1"/>
        <end position="29"/>
    </location>
</feature>
<evidence type="ECO:0000256" key="1">
    <source>
        <dbReference type="SAM" id="SignalP"/>
    </source>
</evidence>
<protein>
    <recommendedName>
        <fullName evidence="4">Secreted protein</fullName>
    </recommendedName>
</protein>
<dbReference type="RefSeq" id="WP_273939090.1">
    <property type="nucleotide sequence ID" value="NZ_CP097263.1"/>
</dbReference>
<name>A0ABV6MK59_9PSEU</name>
<evidence type="ECO:0008006" key="4">
    <source>
        <dbReference type="Google" id="ProtNLM"/>
    </source>
</evidence>
<sequence>MRDSRTVRIGAGVLAAAGMLTVLAPAASAAPASYECVIANNVRYHAAPDVNSTTYGEVNAGQGFTITDWTTGPLDGRLWDRGNLWGGRSGVYIRDDFVGTCR</sequence>
<organism evidence="2 3">
    <name type="scientific">Kutzneria chonburiensis</name>
    <dbReference type="NCBI Taxonomy" id="1483604"/>
    <lineage>
        <taxon>Bacteria</taxon>
        <taxon>Bacillati</taxon>
        <taxon>Actinomycetota</taxon>
        <taxon>Actinomycetes</taxon>
        <taxon>Pseudonocardiales</taxon>
        <taxon>Pseudonocardiaceae</taxon>
        <taxon>Kutzneria</taxon>
    </lineage>
</organism>